<dbReference type="Gene3D" id="3.40.50.2300">
    <property type="match status" value="1"/>
</dbReference>
<feature type="domain" description="Response regulatory" evidence="2">
    <location>
        <begin position="6"/>
        <end position="127"/>
    </location>
</feature>
<reference evidence="4" key="1">
    <citation type="journal article" date="2019" name="Int. J. Syst. Evol. Microbiol.">
        <title>The Global Catalogue of Microorganisms (GCM) 10K type strain sequencing project: providing services to taxonomists for standard genome sequencing and annotation.</title>
        <authorList>
            <consortium name="The Broad Institute Genomics Platform"/>
            <consortium name="The Broad Institute Genome Sequencing Center for Infectious Disease"/>
            <person name="Wu L."/>
            <person name="Ma J."/>
        </authorList>
    </citation>
    <scope>NUCLEOTIDE SEQUENCE [LARGE SCALE GENOMIC DNA]</scope>
    <source>
        <strain evidence="4">KCTC 33842</strain>
    </source>
</reference>
<name>A0ABW5P5G9_9DEIO</name>
<dbReference type="SMART" id="SM00448">
    <property type="entry name" value="REC"/>
    <property type="match status" value="1"/>
</dbReference>
<dbReference type="RefSeq" id="WP_386845189.1">
    <property type="nucleotide sequence ID" value="NZ_JBHUMK010000040.1"/>
</dbReference>
<evidence type="ECO:0000256" key="1">
    <source>
        <dbReference type="PROSITE-ProRule" id="PRU00169"/>
    </source>
</evidence>
<dbReference type="InterPro" id="IPR001789">
    <property type="entry name" value="Sig_transdc_resp-reg_receiver"/>
</dbReference>
<evidence type="ECO:0000313" key="4">
    <source>
        <dbReference type="Proteomes" id="UP001597475"/>
    </source>
</evidence>
<dbReference type="InterPro" id="IPR052893">
    <property type="entry name" value="TCS_response_regulator"/>
</dbReference>
<proteinExistence type="predicted"/>
<keyword evidence="4" id="KW-1185">Reference proteome</keyword>
<gene>
    <name evidence="3" type="ORF">ACFSR9_09365</name>
</gene>
<sequence length="143" mass="15730">MNWSLHIGVIDDNLSDRLLAQEAITECGPDCRLSTWSSGPEALAAMKAGHSPLPDVVLLDVNMPIMTGFQVLSAMKSDETLRLIPVVMLSTSSSAADVRHAYDLFASSYMVKSPDFSEFLNDIEAFLSYWARCRTSLTAPTRE</sequence>
<dbReference type="PROSITE" id="PS50110">
    <property type="entry name" value="RESPONSE_REGULATORY"/>
    <property type="match status" value="1"/>
</dbReference>
<comment type="caution">
    <text evidence="3">The sequence shown here is derived from an EMBL/GenBank/DDBJ whole genome shotgun (WGS) entry which is preliminary data.</text>
</comment>
<organism evidence="3 4">
    <name type="scientific">Deinococcus taklimakanensis</name>
    <dbReference type="NCBI Taxonomy" id="536443"/>
    <lineage>
        <taxon>Bacteria</taxon>
        <taxon>Thermotogati</taxon>
        <taxon>Deinococcota</taxon>
        <taxon>Deinococci</taxon>
        <taxon>Deinococcales</taxon>
        <taxon>Deinococcaceae</taxon>
        <taxon>Deinococcus</taxon>
    </lineage>
</organism>
<dbReference type="PANTHER" id="PTHR44520:SF2">
    <property type="entry name" value="RESPONSE REGULATOR RCP1"/>
    <property type="match status" value="1"/>
</dbReference>
<keyword evidence="1" id="KW-0597">Phosphoprotein</keyword>
<dbReference type="InterPro" id="IPR011006">
    <property type="entry name" value="CheY-like_superfamily"/>
</dbReference>
<evidence type="ECO:0000259" key="2">
    <source>
        <dbReference type="PROSITE" id="PS50110"/>
    </source>
</evidence>
<dbReference type="PANTHER" id="PTHR44520">
    <property type="entry name" value="RESPONSE REGULATOR RCP1-RELATED"/>
    <property type="match status" value="1"/>
</dbReference>
<feature type="modified residue" description="4-aspartylphosphate" evidence="1">
    <location>
        <position position="60"/>
    </location>
</feature>
<dbReference type="EMBL" id="JBHUMK010000040">
    <property type="protein sequence ID" value="MFD2609643.1"/>
    <property type="molecule type" value="Genomic_DNA"/>
</dbReference>
<dbReference type="SUPFAM" id="SSF52172">
    <property type="entry name" value="CheY-like"/>
    <property type="match status" value="1"/>
</dbReference>
<evidence type="ECO:0000313" key="3">
    <source>
        <dbReference type="EMBL" id="MFD2609643.1"/>
    </source>
</evidence>
<dbReference type="Proteomes" id="UP001597475">
    <property type="component" value="Unassembled WGS sequence"/>
</dbReference>
<dbReference type="CDD" id="cd17557">
    <property type="entry name" value="REC_Rcp-like"/>
    <property type="match status" value="1"/>
</dbReference>
<accession>A0ABW5P5G9</accession>
<dbReference type="Pfam" id="PF00072">
    <property type="entry name" value="Response_reg"/>
    <property type="match status" value="1"/>
</dbReference>
<protein>
    <submittedName>
        <fullName evidence="3">Response regulator</fullName>
    </submittedName>
</protein>